<protein>
    <submittedName>
        <fullName evidence="2">PIN domain-containing protein</fullName>
    </submittedName>
</protein>
<accession>A0A6S6THT0</accession>
<evidence type="ECO:0000313" key="2">
    <source>
        <dbReference type="EMBL" id="CAA6822611.1"/>
    </source>
</evidence>
<proteinExistence type="predicted"/>
<dbReference type="CDD" id="cd09854">
    <property type="entry name" value="PIN_VapC-like"/>
    <property type="match status" value="1"/>
</dbReference>
<sequence length="135" mass="15495">MKNIFLDTNIILDFLDKKRPLHLQSKALITKLITEDYNIFISEDMLSTIFYISKDKEKVLLFFETIIAKWSVVPYGLVLISEAITSCKVNKGQDLEDTLQCLCAKKHACIYIVTSDKGFIDCGVEVMDYDKMLNN</sequence>
<evidence type="ECO:0000259" key="1">
    <source>
        <dbReference type="Pfam" id="PF13470"/>
    </source>
</evidence>
<dbReference type="Gene3D" id="3.40.50.1010">
    <property type="entry name" value="5'-nuclease"/>
    <property type="match status" value="1"/>
</dbReference>
<dbReference type="AlphaFoldDB" id="A0A6S6THT0"/>
<dbReference type="Pfam" id="PF13470">
    <property type="entry name" value="PIN_3"/>
    <property type="match status" value="1"/>
</dbReference>
<organism evidence="2">
    <name type="scientific">uncultured Sulfurovum sp</name>
    <dbReference type="NCBI Taxonomy" id="269237"/>
    <lineage>
        <taxon>Bacteria</taxon>
        <taxon>Pseudomonadati</taxon>
        <taxon>Campylobacterota</taxon>
        <taxon>Epsilonproteobacteria</taxon>
        <taxon>Campylobacterales</taxon>
        <taxon>Sulfurovaceae</taxon>
        <taxon>Sulfurovum</taxon>
        <taxon>environmental samples</taxon>
    </lineage>
</organism>
<dbReference type="InterPro" id="IPR002716">
    <property type="entry name" value="PIN_dom"/>
</dbReference>
<dbReference type="SUPFAM" id="SSF88723">
    <property type="entry name" value="PIN domain-like"/>
    <property type="match status" value="1"/>
</dbReference>
<dbReference type="EMBL" id="CACVAR010000338">
    <property type="protein sequence ID" value="CAA6822611.1"/>
    <property type="molecule type" value="Genomic_DNA"/>
</dbReference>
<dbReference type="InterPro" id="IPR029060">
    <property type="entry name" value="PIN-like_dom_sf"/>
</dbReference>
<reference evidence="2" key="1">
    <citation type="submission" date="2020-01" db="EMBL/GenBank/DDBJ databases">
        <authorList>
            <person name="Meier V. D."/>
            <person name="Meier V D."/>
        </authorList>
    </citation>
    <scope>NUCLEOTIDE SEQUENCE</scope>
    <source>
        <strain evidence="2">HLG_WM_MAG_03</strain>
    </source>
</reference>
<feature type="domain" description="PIN" evidence="1">
    <location>
        <begin position="4"/>
        <end position="117"/>
    </location>
</feature>
<name>A0A6S6THT0_9BACT</name>
<gene>
    <name evidence="2" type="ORF">HELGO_WM55938</name>
</gene>